<keyword evidence="3" id="KW-1185">Reference proteome</keyword>
<dbReference type="PANTHER" id="PTHR37309:SF1">
    <property type="entry name" value="SLR0284 PROTEIN"/>
    <property type="match status" value="1"/>
</dbReference>
<evidence type="ECO:0000313" key="2">
    <source>
        <dbReference type="EMBL" id="SCC79055.1"/>
    </source>
</evidence>
<dbReference type="STRING" id="1505727.GA0061077_0552"/>
<dbReference type="AlphaFoldDB" id="A0A1C4H2L3"/>
<dbReference type="PANTHER" id="PTHR37309">
    <property type="entry name" value="SLR0284 PROTEIN"/>
    <property type="match status" value="1"/>
</dbReference>
<gene>
    <name evidence="2" type="ORF">GA0061077_0552</name>
</gene>
<accession>A0A1C4H2L3</accession>
<dbReference type="RefSeq" id="WP_091847368.1">
    <property type="nucleotide sequence ID" value="NZ_FMBL01000001.1"/>
</dbReference>
<keyword evidence="1" id="KW-0812">Transmembrane</keyword>
<feature type="transmembrane region" description="Helical" evidence="1">
    <location>
        <begin position="96"/>
        <end position="127"/>
    </location>
</feature>
<dbReference type="OrthoDB" id="9810847at2"/>
<keyword evidence="1" id="KW-0472">Membrane</keyword>
<proteinExistence type="predicted"/>
<dbReference type="EMBL" id="FMBL01000001">
    <property type="protein sequence ID" value="SCC79055.1"/>
    <property type="molecule type" value="Genomic_DNA"/>
</dbReference>
<dbReference type="Pfam" id="PF04020">
    <property type="entry name" value="Phage_holin_4_2"/>
    <property type="match status" value="1"/>
</dbReference>
<feature type="transmembrane region" description="Helical" evidence="1">
    <location>
        <begin position="32"/>
        <end position="50"/>
    </location>
</feature>
<feature type="transmembrane region" description="Helical" evidence="1">
    <location>
        <begin position="62"/>
        <end position="84"/>
    </location>
</feature>
<evidence type="ECO:0000313" key="3">
    <source>
        <dbReference type="Proteomes" id="UP000242610"/>
    </source>
</evidence>
<keyword evidence="1" id="KW-1133">Transmembrane helix</keyword>
<evidence type="ECO:0000256" key="1">
    <source>
        <dbReference type="SAM" id="Phobius"/>
    </source>
</evidence>
<feature type="transmembrane region" description="Helical" evidence="1">
    <location>
        <begin position="7"/>
        <end position="26"/>
    </location>
</feature>
<sequence length="129" mass="14071">MKRFFTRWFIMTIAAAVMVLLIPSMHAIGTPPILGIAAFALSLALVNAAVRPILNWVTQIFALPLSIVSLGLISLLLYLVVNWWCMRMASWISVSLFGVGVMVSGFFASIMGTIIMSIVSTVVNAVIRQ</sequence>
<name>A0A1C4H2L3_9BIFI</name>
<organism evidence="2 3">
    <name type="scientific">Bifidobacterium commune</name>
    <dbReference type="NCBI Taxonomy" id="1505727"/>
    <lineage>
        <taxon>Bacteria</taxon>
        <taxon>Bacillati</taxon>
        <taxon>Actinomycetota</taxon>
        <taxon>Actinomycetes</taxon>
        <taxon>Bifidobacteriales</taxon>
        <taxon>Bifidobacteriaceae</taxon>
        <taxon>Bifidobacterium</taxon>
    </lineage>
</organism>
<dbReference type="Proteomes" id="UP000242610">
    <property type="component" value="Unassembled WGS sequence"/>
</dbReference>
<reference evidence="3" key="1">
    <citation type="submission" date="2016-08" db="EMBL/GenBank/DDBJ databases">
        <authorList>
            <person name="Varghese N."/>
            <person name="Submissions Spin"/>
        </authorList>
    </citation>
    <scope>NUCLEOTIDE SEQUENCE [LARGE SCALE GENOMIC DNA]</scope>
    <source>
        <strain evidence="3">R-52791</strain>
    </source>
</reference>
<dbReference type="InterPro" id="IPR007165">
    <property type="entry name" value="Phage_holin_4_2"/>
</dbReference>
<protein>
    <submittedName>
        <fullName evidence="2">Putative membrane protein</fullName>
    </submittedName>
</protein>